<accession>A0A5B2ZEI9</accession>
<protein>
    <recommendedName>
        <fullName evidence="4">Lipoprotein</fullName>
    </recommendedName>
</protein>
<dbReference type="AlphaFoldDB" id="A0A5B2ZEI9"/>
<keyword evidence="3" id="KW-1185">Reference proteome</keyword>
<comment type="caution">
    <text evidence="2">The sequence shown here is derived from an EMBL/GenBank/DDBJ whole genome shotgun (WGS) entry which is preliminary data.</text>
</comment>
<evidence type="ECO:0000256" key="1">
    <source>
        <dbReference type="SAM" id="SignalP"/>
    </source>
</evidence>
<dbReference type="EMBL" id="VUOD01000002">
    <property type="protein sequence ID" value="KAA2285610.1"/>
    <property type="molecule type" value="Genomic_DNA"/>
</dbReference>
<evidence type="ECO:0000313" key="2">
    <source>
        <dbReference type="EMBL" id="KAA2285610.1"/>
    </source>
</evidence>
<dbReference type="RefSeq" id="WP_149859712.1">
    <property type="nucleotide sequence ID" value="NZ_VUOD01000002.1"/>
</dbReference>
<dbReference type="Proteomes" id="UP000322165">
    <property type="component" value="Unassembled WGS sequence"/>
</dbReference>
<keyword evidence="1" id="KW-0732">Signal</keyword>
<reference evidence="2 3" key="2">
    <citation type="submission" date="2019-09" db="EMBL/GenBank/DDBJ databases">
        <authorList>
            <person name="Mazur A."/>
        </authorList>
    </citation>
    <scope>NUCLEOTIDE SEQUENCE [LARGE SCALE GENOMIC DNA]</scope>
    <source>
        <strain evidence="2 3">3729k</strain>
    </source>
</reference>
<dbReference type="InterPro" id="IPR045500">
    <property type="entry name" value="DUF6491"/>
</dbReference>
<proteinExistence type="predicted"/>
<feature type="signal peptide" evidence="1">
    <location>
        <begin position="1"/>
        <end position="16"/>
    </location>
</feature>
<feature type="chain" id="PRO_5023056151" description="Lipoprotein" evidence="1">
    <location>
        <begin position="17"/>
        <end position="134"/>
    </location>
</feature>
<dbReference type="PROSITE" id="PS51257">
    <property type="entry name" value="PROKAR_LIPOPROTEIN"/>
    <property type="match status" value="1"/>
</dbReference>
<sequence length="134" mass="14305">MRPTPLFLLIALPVLAACAGTADGPRRQLLSAGDCLDPAAARSWHHPGGGELLVDAGRRKYRIRLAESCNELGTDPVIVLQGAGLGNRVCGNAGDQLISRGRICRINDIEMLDPDAWRQAIGESPRRNPADDDG</sequence>
<dbReference type="Pfam" id="PF20101">
    <property type="entry name" value="DUF6491"/>
    <property type="match status" value="1"/>
</dbReference>
<name>A0A5B2ZEI9_9GAMM</name>
<organism evidence="2 3">
    <name type="scientific">Arenimonas fontis</name>
    <dbReference type="NCBI Taxonomy" id="2608255"/>
    <lineage>
        <taxon>Bacteria</taxon>
        <taxon>Pseudomonadati</taxon>
        <taxon>Pseudomonadota</taxon>
        <taxon>Gammaproteobacteria</taxon>
        <taxon>Lysobacterales</taxon>
        <taxon>Lysobacteraceae</taxon>
        <taxon>Arenimonas</taxon>
    </lineage>
</organism>
<gene>
    <name evidence="2" type="ORF">F0415_02930</name>
</gene>
<evidence type="ECO:0008006" key="4">
    <source>
        <dbReference type="Google" id="ProtNLM"/>
    </source>
</evidence>
<reference evidence="2 3" key="1">
    <citation type="submission" date="2019-09" db="EMBL/GenBank/DDBJ databases">
        <title>Arenimonas chukotkensis sp. nov., a bacterium isolated from Chukotka hot spring, Arctic region, Russia.</title>
        <authorList>
            <person name="Zayulina K.S."/>
            <person name="Prokofeva M.I."/>
            <person name="Elcheninov A.G."/>
            <person name="Novikov A."/>
            <person name="Kochetkova T.V."/>
            <person name="Kublanov I.V."/>
        </authorList>
    </citation>
    <scope>NUCLEOTIDE SEQUENCE [LARGE SCALE GENOMIC DNA]</scope>
    <source>
        <strain evidence="2 3">3729k</strain>
    </source>
</reference>
<evidence type="ECO:0000313" key="3">
    <source>
        <dbReference type="Proteomes" id="UP000322165"/>
    </source>
</evidence>